<keyword evidence="3" id="KW-0245">EGF-like domain</keyword>
<dbReference type="FunFam" id="2.10.25.10:FF:000020">
    <property type="entry name" value="Latent-transforming growth factor beta-binding protein 1"/>
    <property type="match status" value="1"/>
</dbReference>
<feature type="disulfide bond" evidence="3">
    <location>
        <begin position="168"/>
        <end position="177"/>
    </location>
</feature>
<feature type="compositionally biased region" description="Low complexity" evidence="4">
    <location>
        <begin position="233"/>
        <end position="259"/>
    </location>
</feature>
<comment type="caution">
    <text evidence="3">Lacks conserved residue(s) required for the propagation of feature annotation.</text>
</comment>
<feature type="domain" description="EGF-like" evidence="5">
    <location>
        <begin position="114"/>
        <end position="146"/>
    </location>
</feature>
<dbReference type="PROSITE" id="PS00022">
    <property type="entry name" value="EGF_1"/>
    <property type="match status" value="2"/>
</dbReference>
<dbReference type="InterPro" id="IPR000742">
    <property type="entry name" value="EGF"/>
</dbReference>
<reference evidence="6" key="1">
    <citation type="submission" date="2021-02" db="EMBL/GenBank/DDBJ databases">
        <authorList>
            <person name="Nowell W R."/>
        </authorList>
    </citation>
    <scope>NUCLEOTIDE SEQUENCE</scope>
</reference>
<dbReference type="Proteomes" id="UP000663891">
    <property type="component" value="Unassembled WGS sequence"/>
</dbReference>
<dbReference type="Gene3D" id="2.10.25.10">
    <property type="entry name" value="Laminin"/>
    <property type="match status" value="1"/>
</dbReference>
<feature type="disulfide bond" evidence="3">
    <location>
        <begin position="150"/>
        <end position="160"/>
    </location>
</feature>
<keyword evidence="1" id="KW-0732">Signal</keyword>
<dbReference type="PROSITE" id="PS50026">
    <property type="entry name" value="EGF_3"/>
    <property type="match status" value="2"/>
</dbReference>
<keyword evidence="2 3" id="KW-1015">Disulfide bond</keyword>
<name>A0A814NHN6_9BILA</name>
<dbReference type="InterPro" id="IPR050969">
    <property type="entry name" value="Dev_Signal_Modulators"/>
</dbReference>
<dbReference type="PANTHER" id="PTHR14949:SF56">
    <property type="entry name" value="EGF-LIKE-DOMAIN, MULTIPLE 7"/>
    <property type="match status" value="1"/>
</dbReference>
<organism evidence="6 7">
    <name type="scientific">Adineta steineri</name>
    <dbReference type="NCBI Taxonomy" id="433720"/>
    <lineage>
        <taxon>Eukaryota</taxon>
        <taxon>Metazoa</taxon>
        <taxon>Spiralia</taxon>
        <taxon>Gnathifera</taxon>
        <taxon>Rotifera</taxon>
        <taxon>Eurotatoria</taxon>
        <taxon>Bdelloidea</taxon>
        <taxon>Adinetida</taxon>
        <taxon>Adinetidae</taxon>
        <taxon>Adineta</taxon>
    </lineage>
</organism>
<proteinExistence type="predicted"/>
<evidence type="ECO:0000256" key="2">
    <source>
        <dbReference type="ARBA" id="ARBA00023157"/>
    </source>
</evidence>
<dbReference type="EMBL" id="CAJNON010000197">
    <property type="protein sequence ID" value="CAF1092246.1"/>
    <property type="molecule type" value="Genomic_DNA"/>
</dbReference>
<feature type="disulfide bond" evidence="3">
    <location>
        <begin position="118"/>
        <end position="128"/>
    </location>
</feature>
<dbReference type="SMART" id="SM00181">
    <property type="entry name" value="EGF"/>
    <property type="match status" value="2"/>
</dbReference>
<feature type="region of interest" description="Disordered" evidence="4">
    <location>
        <begin position="192"/>
        <end position="259"/>
    </location>
</feature>
<evidence type="ECO:0000313" key="6">
    <source>
        <dbReference type="EMBL" id="CAF1092246.1"/>
    </source>
</evidence>
<dbReference type="PANTHER" id="PTHR14949">
    <property type="entry name" value="EGF-LIKE-DOMAIN, MULTIPLE 7, 8"/>
    <property type="match status" value="1"/>
</dbReference>
<evidence type="ECO:0000256" key="4">
    <source>
        <dbReference type="SAM" id="MobiDB-lite"/>
    </source>
</evidence>
<evidence type="ECO:0000256" key="3">
    <source>
        <dbReference type="PROSITE-ProRule" id="PRU00076"/>
    </source>
</evidence>
<evidence type="ECO:0000313" key="7">
    <source>
        <dbReference type="Proteomes" id="UP000663891"/>
    </source>
</evidence>
<dbReference type="PROSITE" id="PS01186">
    <property type="entry name" value="EGF_2"/>
    <property type="match status" value="1"/>
</dbReference>
<protein>
    <recommendedName>
        <fullName evidence="5">EGF-like domain-containing protein</fullName>
    </recommendedName>
</protein>
<comment type="caution">
    <text evidence="6">The sequence shown here is derived from an EMBL/GenBank/DDBJ whole genome shotgun (WGS) entry which is preliminary data.</text>
</comment>
<dbReference type="AlphaFoldDB" id="A0A814NHN6"/>
<feature type="disulfide bond" evidence="3">
    <location>
        <begin position="136"/>
        <end position="145"/>
    </location>
</feature>
<feature type="compositionally biased region" description="Basic residues" evidence="4">
    <location>
        <begin position="197"/>
        <end position="214"/>
    </location>
</feature>
<dbReference type="OrthoDB" id="10045365at2759"/>
<evidence type="ECO:0000259" key="5">
    <source>
        <dbReference type="PROSITE" id="PS50026"/>
    </source>
</evidence>
<dbReference type="SUPFAM" id="SSF57196">
    <property type="entry name" value="EGF/Laminin"/>
    <property type="match status" value="1"/>
</dbReference>
<feature type="compositionally biased region" description="Basic and acidic residues" evidence="4">
    <location>
        <begin position="215"/>
        <end position="232"/>
    </location>
</feature>
<evidence type="ECO:0000256" key="1">
    <source>
        <dbReference type="ARBA" id="ARBA00022729"/>
    </source>
</evidence>
<feature type="domain" description="EGF-like" evidence="5">
    <location>
        <begin position="147"/>
        <end position="178"/>
    </location>
</feature>
<accession>A0A814NHN6</accession>
<sequence length="259" mass="28808">MGAPKSSINVTGIGSALATGTKGRRRRRNIQCDKTDRSGTAIVFDVVLNYPKNLSCQSIPCQIKAFISIHESFNTVTNINLPADDGSNIPIELCHVESYPNGNTNNDNNANGIVVESCSAVCQNGGQCTGSNTCTCATGWSGDTCTLAICTNGCQNGGTCTAPGRCTCTTEWSGDTCAIELDILLIDRELNSQRHQQQQRRRQLQKQPRKQPRRQLREQPREQQREQQREQPQKQLLKQQQPQQQIDQRPQQQQLQQLQ</sequence>
<gene>
    <name evidence="6" type="ORF">VCS650_LOCUS19626</name>
</gene>